<dbReference type="CDD" id="cd06261">
    <property type="entry name" value="TM_PBP2"/>
    <property type="match status" value="1"/>
</dbReference>
<dbReference type="AlphaFoldDB" id="A0AA42BS19"/>
<keyword evidence="4 6" id="KW-1133">Transmembrane helix</keyword>
<name>A0AA42BS19_9BACI</name>
<evidence type="ECO:0000259" key="7">
    <source>
        <dbReference type="PROSITE" id="PS50928"/>
    </source>
</evidence>
<dbReference type="RefSeq" id="WP_254760843.1">
    <property type="nucleotide sequence ID" value="NZ_JANCLT010000016.1"/>
</dbReference>
<evidence type="ECO:0000256" key="4">
    <source>
        <dbReference type="ARBA" id="ARBA00022989"/>
    </source>
</evidence>
<dbReference type="Proteomes" id="UP001156102">
    <property type="component" value="Unassembled WGS sequence"/>
</dbReference>
<dbReference type="SUPFAM" id="SSF161098">
    <property type="entry name" value="MetI-like"/>
    <property type="match status" value="1"/>
</dbReference>
<protein>
    <submittedName>
        <fullName evidence="8">ABC transporter permease</fullName>
    </submittedName>
</protein>
<sequence length="206" mass="22104">MNYLIENPQKVLELFLQHVNMLGITLAISLAIALPVGMLISRVSFLYVPVTGLLGILYTIPSLALYAFFIPITGLGPKTAIIGLVVYAQMILVRNVVAAIQGIDPLVIEAAKAMGMTKWQIILKIEVPLAIPVIVAGIRIATVSTISIATVAAWINAGGLGRIIYDGLHHNDFGKIMLGTLLIGLLAILADALFRLIERRTTPKSA</sequence>
<feature type="transmembrane region" description="Helical" evidence="6">
    <location>
        <begin position="176"/>
        <end position="197"/>
    </location>
</feature>
<dbReference type="GO" id="GO:0055085">
    <property type="term" value="P:transmembrane transport"/>
    <property type="evidence" value="ECO:0007669"/>
    <property type="project" value="InterPro"/>
</dbReference>
<dbReference type="InterPro" id="IPR035906">
    <property type="entry name" value="MetI-like_sf"/>
</dbReference>
<dbReference type="PROSITE" id="PS50928">
    <property type="entry name" value="ABC_TM1"/>
    <property type="match status" value="1"/>
</dbReference>
<comment type="subcellular location">
    <subcellularLocation>
        <location evidence="6">Cell membrane</location>
        <topology evidence="6">Multi-pass membrane protein</topology>
    </subcellularLocation>
    <subcellularLocation>
        <location evidence="1">Membrane</location>
        <topology evidence="1">Multi-pass membrane protein</topology>
    </subcellularLocation>
</comment>
<feature type="transmembrane region" description="Helical" evidence="6">
    <location>
        <begin position="47"/>
        <end position="69"/>
    </location>
</feature>
<evidence type="ECO:0000256" key="6">
    <source>
        <dbReference type="RuleBase" id="RU363032"/>
    </source>
</evidence>
<dbReference type="Pfam" id="PF00528">
    <property type="entry name" value="BPD_transp_1"/>
    <property type="match status" value="1"/>
</dbReference>
<dbReference type="Gene3D" id="1.10.3720.10">
    <property type="entry name" value="MetI-like"/>
    <property type="match status" value="1"/>
</dbReference>
<feature type="domain" description="ABC transmembrane type-1" evidence="7">
    <location>
        <begin position="15"/>
        <end position="194"/>
    </location>
</feature>
<keyword evidence="2 6" id="KW-0813">Transport</keyword>
<evidence type="ECO:0000256" key="3">
    <source>
        <dbReference type="ARBA" id="ARBA00022692"/>
    </source>
</evidence>
<dbReference type="InterPro" id="IPR051204">
    <property type="entry name" value="ABC_transp_perm/SBD"/>
</dbReference>
<evidence type="ECO:0000313" key="8">
    <source>
        <dbReference type="EMBL" id="MCP8970916.1"/>
    </source>
</evidence>
<keyword evidence="9" id="KW-1185">Reference proteome</keyword>
<evidence type="ECO:0000256" key="1">
    <source>
        <dbReference type="ARBA" id="ARBA00004141"/>
    </source>
</evidence>
<dbReference type="InterPro" id="IPR000515">
    <property type="entry name" value="MetI-like"/>
</dbReference>
<evidence type="ECO:0000313" key="9">
    <source>
        <dbReference type="Proteomes" id="UP001156102"/>
    </source>
</evidence>
<comment type="similarity">
    <text evidence="6">Belongs to the binding-protein-dependent transport system permease family.</text>
</comment>
<gene>
    <name evidence="8" type="ORF">NK662_20560</name>
</gene>
<dbReference type="PANTHER" id="PTHR30177:SF4">
    <property type="entry name" value="OSMOPROTECTANT IMPORT PERMEASE PROTEIN OSMW"/>
    <property type="match status" value="1"/>
</dbReference>
<comment type="caution">
    <text evidence="8">The sequence shown here is derived from an EMBL/GenBank/DDBJ whole genome shotgun (WGS) entry which is preliminary data.</text>
</comment>
<dbReference type="GO" id="GO:0005886">
    <property type="term" value="C:plasma membrane"/>
    <property type="evidence" value="ECO:0007669"/>
    <property type="project" value="UniProtKB-SubCell"/>
</dbReference>
<dbReference type="GO" id="GO:0031460">
    <property type="term" value="P:glycine betaine transport"/>
    <property type="evidence" value="ECO:0007669"/>
    <property type="project" value="TreeGrafter"/>
</dbReference>
<accession>A0AA42BS19</accession>
<proteinExistence type="inferred from homology"/>
<feature type="transmembrane region" description="Helical" evidence="6">
    <location>
        <begin position="20"/>
        <end position="40"/>
    </location>
</feature>
<dbReference type="EMBL" id="JANCLT010000016">
    <property type="protein sequence ID" value="MCP8970916.1"/>
    <property type="molecule type" value="Genomic_DNA"/>
</dbReference>
<feature type="transmembrane region" description="Helical" evidence="6">
    <location>
        <begin position="129"/>
        <end position="156"/>
    </location>
</feature>
<evidence type="ECO:0000256" key="5">
    <source>
        <dbReference type="ARBA" id="ARBA00023136"/>
    </source>
</evidence>
<organism evidence="8 9">
    <name type="scientific">Ectobacillus ponti</name>
    <dbReference type="NCBI Taxonomy" id="2961894"/>
    <lineage>
        <taxon>Bacteria</taxon>
        <taxon>Bacillati</taxon>
        <taxon>Bacillota</taxon>
        <taxon>Bacilli</taxon>
        <taxon>Bacillales</taxon>
        <taxon>Bacillaceae</taxon>
        <taxon>Ectobacillus</taxon>
    </lineage>
</organism>
<evidence type="ECO:0000256" key="2">
    <source>
        <dbReference type="ARBA" id="ARBA00022448"/>
    </source>
</evidence>
<keyword evidence="5 6" id="KW-0472">Membrane</keyword>
<reference evidence="8" key="1">
    <citation type="submission" date="2022-07" db="EMBL/GenBank/DDBJ databases">
        <authorList>
            <person name="Li W.-J."/>
            <person name="Deng Q.-Q."/>
        </authorList>
    </citation>
    <scope>NUCLEOTIDE SEQUENCE</scope>
    <source>
        <strain evidence="8">SYSU M60031</strain>
    </source>
</reference>
<dbReference type="PANTHER" id="PTHR30177">
    <property type="entry name" value="GLYCINE BETAINE/L-PROLINE TRANSPORT SYSTEM PERMEASE PROTEIN PROW"/>
    <property type="match status" value="1"/>
</dbReference>
<keyword evidence="3 6" id="KW-0812">Transmembrane</keyword>